<dbReference type="AlphaFoldDB" id="A0A0D4CI60"/>
<keyword evidence="3" id="KW-1185">Reference proteome</keyword>
<proteinExistence type="predicted"/>
<dbReference type="OrthoDB" id="2328595at2"/>
<dbReference type="Proteomes" id="UP000003645">
    <property type="component" value="Chromosome"/>
</dbReference>
<keyword evidence="1" id="KW-0472">Membrane</keyword>
<evidence type="ECO:0000256" key="1">
    <source>
        <dbReference type="SAM" id="Phobius"/>
    </source>
</evidence>
<gene>
    <name evidence="2" type="ORF">LBLM1_00995</name>
</gene>
<evidence type="ECO:0000313" key="3">
    <source>
        <dbReference type="Proteomes" id="UP000003645"/>
    </source>
</evidence>
<dbReference type="STRING" id="1130798.LBLM1_00995"/>
<sequence>MHTSNYQTFLKQLQKRVPDYLATAKANVDAMQAAYSYGASAVDQKSSIKIQAVSHGRLKLTWQADKSGRIQLPIVTYRQSRLIINGKKLTRFKRSLVGSPTVIQQPGQNTAYLSYAAPLWLNFLIVISLLSWLAWAFRMFFNHHHSQTNDHFVSKDELAIRSYP</sequence>
<evidence type="ECO:0000313" key="2">
    <source>
        <dbReference type="EMBL" id="AJT49818.1"/>
    </source>
</evidence>
<reference evidence="2 3" key="1">
    <citation type="journal article" date="2012" name="J. Bacteriol.">
        <title>Genome sequence of Lactobacillus mucosae LM1, isolated from piglet feces.</title>
        <authorList>
            <person name="Lee J.H."/>
            <person name="Valeriano V.D."/>
            <person name="Shin Y.R."/>
            <person name="Chae J.P."/>
            <person name="Kim G.B."/>
            <person name="Ham J.S."/>
            <person name="Chun J."/>
            <person name="Kang D.K."/>
        </authorList>
    </citation>
    <scope>NUCLEOTIDE SEQUENCE [LARGE SCALE GENOMIC DNA]</scope>
    <source>
        <strain evidence="2 3">LM1</strain>
    </source>
</reference>
<dbReference type="HOGENOM" id="CLU_1616931_0_0_9"/>
<name>A0A0D4CI60_LIMMU</name>
<dbReference type="EMBL" id="CP011013">
    <property type="protein sequence ID" value="AJT49818.1"/>
    <property type="molecule type" value="Genomic_DNA"/>
</dbReference>
<dbReference type="KEGG" id="lmu:LBLM1_00995"/>
<keyword evidence="1" id="KW-0812">Transmembrane</keyword>
<keyword evidence="1" id="KW-1133">Transmembrane helix</keyword>
<protein>
    <submittedName>
        <fullName evidence="2">Uncharacterized protein</fullName>
    </submittedName>
</protein>
<organism evidence="2 3">
    <name type="scientific">Limosilactobacillus mucosae LM1</name>
    <dbReference type="NCBI Taxonomy" id="1130798"/>
    <lineage>
        <taxon>Bacteria</taxon>
        <taxon>Bacillati</taxon>
        <taxon>Bacillota</taxon>
        <taxon>Bacilli</taxon>
        <taxon>Lactobacillales</taxon>
        <taxon>Lactobacillaceae</taxon>
        <taxon>Limosilactobacillus</taxon>
    </lineage>
</organism>
<accession>A0A0D4CI60</accession>
<dbReference type="RefSeq" id="WP_006500724.1">
    <property type="nucleotide sequence ID" value="NZ_CP011013.1"/>
</dbReference>
<feature type="transmembrane region" description="Helical" evidence="1">
    <location>
        <begin position="119"/>
        <end position="137"/>
    </location>
</feature>